<proteinExistence type="predicted"/>
<gene>
    <name evidence="1" type="ORF">GCM10010844_07500</name>
</gene>
<dbReference type="InterPro" id="IPR008822">
    <property type="entry name" value="Endonuclease_RusA-like"/>
</dbReference>
<dbReference type="Proteomes" id="UP000604341">
    <property type="component" value="Unassembled WGS sequence"/>
</dbReference>
<dbReference type="SUPFAM" id="SSF103084">
    <property type="entry name" value="Holliday junction resolvase RusA"/>
    <property type="match status" value="1"/>
</dbReference>
<name>A0ABQ2FEV3_9DEIO</name>
<keyword evidence="2" id="KW-1185">Reference proteome</keyword>
<protein>
    <submittedName>
        <fullName evidence="1">Uncharacterized protein</fullName>
    </submittedName>
</protein>
<organism evidence="1 2">
    <name type="scientific">Deinococcus radiotolerans</name>
    <dbReference type="NCBI Taxonomy" id="1309407"/>
    <lineage>
        <taxon>Bacteria</taxon>
        <taxon>Thermotogati</taxon>
        <taxon>Deinococcota</taxon>
        <taxon>Deinococci</taxon>
        <taxon>Deinococcales</taxon>
        <taxon>Deinococcaceae</taxon>
        <taxon>Deinococcus</taxon>
    </lineage>
</organism>
<reference evidence="2" key="1">
    <citation type="journal article" date="2019" name="Int. J. Syst. Evol. Microbiol.">
        <title>The Global Catalogue of Microorganisms (GCM) 10K type strain sequencing project: providing services to taxonomists for standard genome sequencing and annotation.</title>
        <authorList>
            <consortium name="The Broad Institute Genomics Platform"/>
            <consortium name="The Broad Institute Genome Sequencing Center for Infectious Disease"/>
            <person name="Wu L."/>
            <person name="Ma J."/>
        </authorList>
    </citation>
    <scope>NUCLEOTIDE SEQUENCE [LARGE SCALE GENOMIC DNA]</scope>
    <source>
        <strain evidence="2">JCM 19173</strain>
    </source>
</reference>
<dbReference type="Pfam" id="PF05866">
    <property type="entry name" value="RusA"/>
    <property type="match status" value="1"/>
</dbReference>
<dbReference type="Gene3D" id="3.30.1330.70">
    <property type="entry name" value="Holliday junction resolvase RusA"/>
    <property type="match status" value="1"/>
</dbReference>
<dbReference type="InterPro" id="IPR036614">
    <property type="entry name" value="RusA-like_sf"/>
</dbReference>
<dbReference type="RefSeq" id="WP_189067592.1">
    <property type="nucleotide sequence ID" value="NZ_BMPE01000001.1"/>
</dbReference>
<evidence type="ECO:0000313" key="2">
    <source>
        <dbReference type="Proteomes" id="UP000604341"/>
    </source>
</evidence>
<evidence type="ECO:0000313" key="1">
    <source>
        <dbReference type="EMBL" id="GGK91530.1"/>
    </source>
</evidence>
<dbReference type="EMBL" id="BMPE01000001">
    <property type="protein sequence ID" value="GGK91530.1"/>
    <property type="molecule type" value="Genomic_DNA"/>
</dbReference>
<comment type="caution">
    <text evidence="1">The sequence shown here is derived from an EMBL/GenBank/DDBJ whole genome shotgun (WGS) entry which is preliminary data.</text>
</comment>
<accession>A0ABQ2FEV3</accession>
<sequence length="128" mass="14776">MTRFIIPALPCARTTAGKIDRTKPLRPKLVGYYTKGARPNWTRMNEYHAWKDHVREHAPAGLPQPAQGQPVRVDIWCWFADGTHNDPENVRKGIVDALYPKGDKFVFGYHHFPQYDPQNPRVEVEVNL</sequence>